<dbReference type="Pfam" id="PF01266">
    <property type="entry name" value="DAO"/>
    <property type="match status" value="1"/>
</dbReference>
<dbReference type="PANTHER" id="PTHR13847">
    <property type="entry name" value="SARCOSINE DEHYDROGENASE-RELATED"/>
    <property type="match status" value="1"/>
</dbReference>
<gene>
    <name evidence="7" type="ORF">D7Z26_01065</name>
</gene>
<dbReference type="GO" id="GO:0016705">
    <property type="term" value="F:oxidoreductase activity, acting on paired donors, with incorporation or reduction of molecular oxygen"/>
    <property type="evidence" value="ECO:0007669"/>
    <property type="project" value="UniProtKB-ARBA"/>
</dbReference>
<dbReference type="GO" id="GO:0005737">
    <property type="term" value="C:cytoplasm"/>
    <property type="evidence" value="ECO:0007669"/>
    <property type="project" value="TreeGrafter"/>
</dbReference>
<evidence type="ECO:0000256" key="1">
    <source>
        <dbReference type="ARBA" id="ARBA00022714"/>
    </source>
</evidence>
<proteinExistence type="predicted"/>
<evidence type="ECO:0000259" key="6">
    <source>
        <dbReference type="PROSITE" id="PS51296"/>
    </source>
</evidence>
<dbReference type="GO" id="GO:0016020">
    <property type="term" value="C:membrane"/>
    <property type="evidence" value="ECO:0007669"/>
    <property type="project" value="InterPro"/>
</dbReference>
<keyword evidence="3" id="KW-0408">Iron</keyword>
<protein>
    <submittedName>
        <fullName evidence="7">FAD-dependent oxidoreductase</fullName>
    </submittedName>
</protein>
<dbReference type="GO" id="GO:0051537">
    <property type="term" value="F:2 iron, 2 sulfur cluster binding"/>
    <property type="evidence" value="ECO:0007669"/>
    <property type="project" value="UniProtKB-KW"/>
</dbReference>
<evidence type="ECO:0000256" key="3">
    <source>
        <dbReference type="ARBA" id="ARBA00023004"/>
    </source>
</evidence>
<dbReference type="InterPro" id="IPR036922">
    <property type="entry name" value="Rieske_2Fe-2S_sf"/>
</dbReference>
<evidence type="ECO:0000313" key="8">
    <source>
        <dbReference type="Proteomes" id="UP000282076"/>
    </source>
</evidence>
<dbReference type="GO" id="GO:0004497">
    <property type="term" value="F:monooxygenase activity"/>
    <property type="evidence" value="ECO:0007669"/>
    <property type="project" value="UniProtKB-ARBA"/>
</dbReference>
<dbReference type="SUPFAM" id="SSF50022">
    <property type="entry name" value="ISP domain"/>
    <property type="match status" value="1"/>
</dbReference>
<dbReference type="Gene3D" id="2.102.10.10">
    <property type="entry name" value="Rieske [2Fe-2S] iron-sulphur domain"/>
    <property type="match status" value="1"/>
</dbReference>
<keyword evidence="8" id="KW-1185">Reference proteome</keyword>
<dbReference type="InterPro" id="IPR038010">
    <property type="entry name" value="YhfW_C"/>
</dbReference>
<evidence type="ECO:0000256" key="5">
    <source>
        <dbReference type="ARBA" id="ARBA00023157"/>
    </source>
</evidence>
<dbReference type="PRINTS" id="PR00162">
    <property type="entry name" value="RIESKE"/>
</dbReference>
<dbReference type="PROSITE" id="PS51296">
    <property type="entry name" value="RIESKE"/>
    <property type="match status" value="1"/>
</dbReference>
<name>A0A494Y747_9BACL</name>
<keyword evidence="1" id="KW-0001">2Fe-2S</keyword>
<sequence length="503" mass="55894">MSLTSFPESYWLATAKIPEYETLRESVKTEILVIGGGISGITTAYLLAKEGKKVILVTAGRLIGGTTGYTTAKITAQHGLIYDEYIHHFGEDKARLYYEANNGGLRFIRETAEELGIECDLVEEDAYVYATSEEQAARVRAEHDAYVKLGIPGELTDTINLPLKVHAAVAMKDQARFHPVPYLSRLAEEFVRLGGHIYENTMIETIKEGSPSVAISTDDFEISCVDIISCAHFPAFDSGFYFSRLHAESSYVIAARTPWEDLKGMFISADKPNRSIRSVTYGGEKLLLIGGESHKTGQGICTIKHYEALYAWAREKFGATDFPYRWSSNDFVTLDKLPYIGQATKSKPHSYVATGYRKWGMTTGTAAALLLRDLLTGKSNPCEELFAPSRFHADPDIKTFLAQNADVAKHFIQGKLEWLDKKTQELNKDEGSLVRLNGKKSGAYVDPDGNLHLVDATCTHMGCEVEWNSGDRTWDCPCHGSRFDYRGQVVEGPAVKPLKNLQL</sequence>
<dbReference type="Gene3D" id="3.30.9.10">
    <property type="entry name" value="D-Amino Acid Oxidase, subunit A, domain 2"/>
    <property type="match status" value="1"/>
</dbReference>
<dbReference type="SUPFAM" id="SSF51971">
    <property type="entry name" value="Nucleotide-binding domain"/>
    <property type="match status" value="1"/>
</dbReference>
<dbReference type="Proteomes" id="UP000282076">
    <property type="component" value="Unassembled WGS sequence"/>
</dbReference>
<evidence type="ECO:0000256" key="2">
    <source>
        <dbReference type="ARBA" id="ARBA00022723"/>
    </source>
</evidence>
<keyword evidence="5" id="KW-1015">Disulfide bond</keyword>
<accession>A0A494Y747</accession>
<keyword evidence="2" id="KW-0479">Metal-binding</keyword>
<dbReference type="Gene3D" id="3.50.50.60">
    <property type="entry name" value="FAD/NAD(P)-binding domain"/>
    <property type="match status" value="1"/>
</dbReference>
<dbReference type="PANTHER" id="PTHR13847:SF274">
    <property type="entry name" value="RIESKE 2FE-2S IRON-SULFUR PROTEIN YHFW-RELATED"/>
    <property type="match status" value="1"/>
</dbReference>
<dbReference type="InterPro" id="IPR005805">
    <property type="entry name" value="Rieske_Fe-S_prot_C"/>
</dbReference>
<dbReference type="FunFam" id="2.102.10.10:FF:000014">
    <property type="entry name" value="Oxidoreductase, FAD dependent"/>
    <property type="match status" value="1"/>
</dbReference>
<evidence type="ECO:0000313" key="7">
    <source>
        <dbReference type="EMBL" id="RKP58124.1"/>
    </source>
</evidence>
<dbReference type="OrthoDB" id="9767869at2"/>
<comment type="caution">
    <text evidence="7">The sequence shown here is derived from an EMBL/GenBank/DDBJ whole genome shotgun (WGS) entry which is preliminary data.</text>
</comment>
<evidence type="ECO:0000256" key="4">
    <source>
        <dbReference type="ARBA" id="ARBA00023014"/>
    </source>
</evidence>
<dbReference type="EMBL" id="RBZM01000001">
    <property type="protein sequence ID" value="RKP58124.1"/>
    <property type="molecule type" value="Genomic_DNA"/>
</dbReference>
<dbReference type="InterPro" id="IPR017941">
    <property type="entry name" value="Rieske_2Fe-2S"/>
</dbReference>
<organism evidence="7 8">
    <name type="scientific">Cohnella endophytica</name>
    <dbReference type="NCBI Taxonomy" id="2419778"/>
    <lineage>
        <taxon>Bacteria</taxon>
        <taxon>Bacillati</taxon>
        <taxon>Bacillota</taxon>
        <taxon>Bacilli</taxon>
        <taxon>Bacillales</taxon>
        <taxon>Paenibacillaceae</taxon>
        <taxon>Cohnella</taxon>
    </lineage>
</organism>
<dbReference type="AlphaFoldDB" id="A0A494Y747"/>
<reference evidence="7 8" key="1">
    <citation type="submission" date="2018-10" db="EMBL/GenBank/DDBJ databases">
        <title>Cohnella sp. M2MS4P-1, whole genome shotgun sequence.</title>
        <authorList>
            <person name="Tuo L."/>
        </authorList>
    </citation>
    <scope>NUCLEOTIDE SEQUENCE [LARGE SCALE GENOMIC DNA]</scope>
    <source>
        <strain evidence="7 8">M2MS4P-1</strain>
    </source>
</reference>
<dbReference type="InterPro" id="IPR006076">
    <property type="entry name" value="FAD-dep_OxRdtase"/>
</dbReference>
<dbReference type="GO" id="GO:0046872">
    <property type="term" value="F:metal ion binding"/>
    <property type="evidence" value="ECO:0007669"/>
    <property type="project" value="UniProtKB-KW"/>
</dbReference>
<dbReference type="CDD" id="cd03477">
    <property type="entry name" value="Rieske_YhfW_C"/>
    <property type="match status" value="1"/>
</dbReference>
<dbReference type="InterPro" id="IPR036188">
    <property type="entry name" value="FAD/NAD-bd_sf"/>
</dbReference>
<dbReference type="RefSeq" id="WP_120973927.1">
    <property type="nucleotide sequence ID" value="NZ_RBZM01000001.1"/>
</dbReference>
<keyword evidence="4" id="KW-0411">Iron-sulfur</keyword>
<feature type="domain" description="Rieske" evidence="6">
    <location>
        <begin position="418"/>
        <end position="503"/>
    </location>
</feature>
<dbReference type="Pfam" id="PF00355">
    <property type="entry name" value="Rieske"/>
    <property type="match status" value="1"/>
</dbReference>